<dbReference type="Gene3D" id="1.10.10.60">
    <property type="entry name" value="Homeodomain-like"/>
    <property type="match status" value="1"/>
</dbReference>
<evidence type="ECO:0000313" key="1">
    <source>
        <dbReference type="EMBL" id="ARF11777.1"/>
    </source>
</evidence>
<dbReference type="GO" id="GO:0006351">
    <property type="term" value="P:DNA-templated transcription"/>
    <property type="evidence" value="ECO:0007669"/>
    <property type="project" value="InterPro"/>
</dbReference>
<dbReference type="EMBL" id="KY684109">
    <property type="protein sequence ID" value="ARF11777.1"/>
    <property type="molecule type" value="Genomic_DNA"/>
</dbReference>
<gene>
    <name evidence="1" type="ORF">Klosneuvirus_2_213</name>
</gene>
<dbReference type="SUPFAM" id="SSF46924">
    <property type="entry name" value="RNA polymerase subunit RPB10"/>
    <property type="match status" value="1"/>
</dbReference>
<dbReference type="GO" id="GO:0003899">
    <property type="term" value="F:DNA-directed RNA polymerase activity"/>
    <property type="evidence" value="ECO:0007669"/>
    <property type="project" value="InterPro"/>
</dbReference>
<dbReference type="InterPro" id="IPR023580">
    <property type="entry name" value="RNA_pol_su_RPB10"/>
</dbReference>
<proteinExistence type="predicted"/>
<dbReference type="Pfam" id="PF01194">
    <property type="entry name" value="RNA_pol_N"/>
    <property type="match status" value="1"/>
</dbReference>
<sequence>MLYFRCPTCKMVLSNKQILYEQRLENISMDNKLTQEQKDAAKRKLLDDLEIKRACCRARTMGYIRLIDLIK</sequence>
<reference evidence="1" key="1">
    <citation type="journal article" date="2017" name="Science">
        <title>Giant viruses with an expanded complement of translation system components.</title>
        <authorList>
            <person name="Schulz F."/>
            <person name="Yutin N."/>
            <person name="Ivanova N.N."/>
            <person name="Ortega D.R."/>
            <person name="Lee T.K."/>
            <person name="Vierheilig J."/>
            <person name="Daims H."/>
            <person name="Horn M."/>
            <person name="Wagner M."/>
            <person name="Jensen G.J."/>
            <person name="Kyrpides N.C."/>
            <person name="Koonin E.V."/>
            <person name="Woyke T."/>
        </authorList>
    </citation>
    <scope>NUCLEOTIDE SEQUENCE</scope>
    <source>
        <strain evidence="1">KNV1</strain>
    </source>
</reference>
<accession>A0A1V0SJ75</accession>
<protein>
    <submittedName>
        <fullName evidence="1">Uncharacterized protein</fullName>
    </submittedName>
</protein>
<dbReference type="InterPro" id="IPR000268">
    <property type="entry name" value="RPABC5/Rpb10"/>
</dbReference>
<name>A0A1V0SJ75_9VIRU</name>
<organism evidence="1">
    <name type="scientific">Klosneuvirus KNV1</name>
    <dbReference type="NCBI Taxonomy" id="1977640"/>
    <lineage>
        <taxon>Viruses</taxon>
        <taxon>Varidnaviria</taxon>
        <taxon>Bamfordvirae</taxon>
        <taxon>Nucleocytoviricota</taxon>
        <taxon>Megaviricetes</taxon>
        <taxon>Imitervirales</taxon>
        <taxon>Mimiviridae</taxon>
        <taxon>Klosneuvirinae</taxon>
        <taxon>Klosneuvirus</taxon>
    </lineage>
</organism>
<dbReference type="GO" id="GO:0003677">
    <property type="term" value="F:DNA binding"/>
    <property type="evidence" value="ECO:0007669"/>
    <property type="project" value="InterPro"/>
</dbReference>